<organism evidence="1 2">
    <name type="scientific">Pisolithus tinctorius Marx 270</name>
    <dbReference type="NCBI Taxonomy" id="870435"/>
    <lineage>
        <taxon>Eukaryota</taxon>
        <taxon>Fungi</taxon>
        <taxon>Dikarya</taxon>
        <taxon>Basidiomycota</taxon>
        <taxon>Agaricomycotina</taxon>
        <taxon>Agaricomycetes</taxon>
        <taxon>Agaricomycetidae</taxon>
        <taxon>Boletales</taxon>
        <taxon>Sclerodermatineae</taxon>
        <taxon>Pisolithaceae</taxon>
        <taxon>Pisolithus</taxon>
    </lineage>
</organism>
<reference evidence="2" key="2">
    <citation type="submission" date="2015-01" db="EMBL/GenBank/DDBJ databases">
        <title>Evolutionary Origins and Diversification of the Mycorrhizal Mutualists.</title>
        <authorList>
            <consortium name="DOE Joint Genome Institute"/>
            <consortium name="Mycorrhizal Genomics Consortium"/>
            <person name="Kohler A."/>
            <person name="Kuo A."/>
            <person name="Nagy L.G."/>
            <person name="Floudas D."/>
            <person name="Copeland A."/>
            <person name="Barry K.W."/>
            <person name="Cichocki N."/>
            <person name="Veneault-Fourrey C."/>
            <person name="LaButti K."/>
            <person name="Lindquist E.A."/>
            <person name="Lipzen A."/>
            <person name="Lundell T."/>
            <person name="Morin E."/>
            <person name="Murat C."/>
            <person name="Riley R."/>
            <person name="Ohm R."/>
            <person name="Sun H."/>
            <person name="Tunlid A."/>
            <person name="Henrissat B."/>
            <person name="Grigoriev I.V."/>
            <person name="Hibbett D.S."/>
            <person name="Martin F."/>
        </authorList>
    </citation>
    <scope>NUCLEOTIDE SEQUENCE [LARGE SCALE GENOMIC DNA]</scope>
    <source>
        <strain evidence="2">Marx 270</strain>
    </source>
</reference>
<evidence type="ECO:0000313" key="2">
    <source>
        <dbReference type="Proteomes" id="UP000054217"/>
    </source>
</evidence>
<protein>
    <submittedName>
        <fullName evidence="1">Uncharacterized protein</fullName>
    </submittedName>
</protein>
<reference evidence="1 2" key="1">
    <citation type="submission" date="2014-04" db="EMBL/GenBank/DDBJ databases">
        <authorList>
            <consortium name="DOE Joint Genome Institute"/>
            <person name="Kuo A."/>
            <person name="Kohler A."/>
            <person name="Costa M.D."/>
            <person name="Nagy L.G."/>
            <person name="Floudas D."/>
            <person name="Copeland A."/>
            <person name="Barry K.W."/>
            <person name="Cichocki N."/>
            <person name="Veneault-Fourrey C."/>
            <person name="LaButti K."/>
            <person name="Lindquist E.A."/>
            <person name="Lipzen A."/>
            <person name="Lundell T."/>
            <person name="Morin E."/>
            <person name="Murat C."/>
            <person name="Sun H."/>
            <person name="Tunlid A."/>
            <person name="Henrissat B."/>
            <person name="Grigoriev I.V."/>
            <person name="Hibbett D.S."/>
            <person name="Martin F."/>
            <person name="Nordberg H.P."/>
            <person name="Cantor M.N."/>
            <person name="Hua S.X."/>
        </authorList>
    </citation>
    <scope>NUCLEOTIDE SEQUENCE [LARGE SCALE GENOMIC DNA]</scope>
    <source>
        <strain evidence="1 2">Marx 270</strain>
    </source>
</reference>
<dbReference type="InParanoid" id="A0A0C3PUE9"/>
<sequence>MDSGGLSTPDIVTVLLPVLDVACRLDGRETCWADAYDPEGGHGTEGCACCGGTGDPDASRWMRGSARARRGSRALRGSMKFSMVVEWATLVRNLLLGRFTTEASVCIRRALGWWAKLKAHSNWLLLKAPVSSGLPDPSSRCH</sequence>
<dbReference type="Proteomes" id="UP000054217">
    <property type="component" value="Unassembled WGS sequence"/>
</dbReference>
<dbReference type="AlphaFoldDB" id="A0A0C3PUE9"/>
<gene>
    <name evidence="1" type="ORF">M404DRAFT_993831</name>
</gene>
<evidence type="ECO:0000313" key="1">
    <source>
        <dbReference type="EMBL" id="KIO12861.1"/>
    </source>
</evidence>
<proteinExistence type="predicted"/>
<dbReference type="EMBL" id="KN831947">
    <property type="protein sequence ID" value="KIO12861.1"/>
    <property type="molecule type" value="Genomic_DNA"/>
</dbReference>
<keyword evidence="2" id="KW-1185">Reference proteome</keyword>
<name>A0A0C3PUE9_PISTI</name>
<dbReference type="HOGENOM" id="CLU_1816581_0_0_1"/>
<accession>A0A0C3PUE9</accession>